<sequence>GGGRVDGSSKAEEKQISGTVVRVYKEKSGDFTVVSFLLDNRQSYVVSSETVPMAIYLQEGDQVDVNFLDTGEAFLPVKEMSIKGLE</sequence>
<dbReference type="Proteomes" id="UP000216133">
    <property type="component" value="Unassembled WGS sequence"/>
</dbReference>
<accession>A0A268R8I4</accession>
<gene>
    <name evidence="1" type="ORF">CHH61_24070</name>
</gene>
<protein>
    <submittedName>
        <fullName evidence="1">Uncharacterized protein</fullName>
    </submittedName>
</protein>
<evidence type="ECO:0000313" key="2">
    <source>
        <dbReference type="Proteomes" id="UP000216133"/>
    </source>
</evidence>
<dbReference type="EMBL" id="NPBS01000470">
    <property type="protein sequence ID" value="PAF16539.1"/>
    <property type="molecule type" value="Genomic_DNA"/>
</dbReference>
<evidence type="ECO:0000313" key="1">
    <source>
        <dbReference type="EMBL" id="PAF16539.1"/>
    </source>
</evidence>
<dbReference type="AlphaFoldDB" id="A0A268R8I4"/>
<feature type="non-terminal residue" evidence="1">
    <location>
        <position position="1"/>
    </location>
</feature>
<name>A0A268R8I4_SHOCL</name>
<organism evidence="1 2">
    <name type="scientific">Shouchella clausii</name>
    <name type="common">Alkalihalobacillus clausii</name>
    <dbReference type="NCBI Taxonomy" id="79880"/>
    <lineage>
        <taxon>Bacteria</taxon>
        <taxon>Bacillati</taxon>
        <taxon>Bacillota</taxon>
        <taxon>Bacilli</taxon>
        <taxon>Bacillales</taxon>
        <taxon>Bacillaceae</taxon>
        <taxon>Shouchella</taxon>
    </lineage>
</organism>
<comment type="caution">
    <text evidence="1">The sequence shown here is derived from an EMBL/GenBank/DDBJ whole genome shotgun (WGS) entry which is preliminary data.</text>
</comment>
<proteinExistence type="predicted"/>
<reference evidence="1 2" key="1">
    <citation type="submission" date="2017-07" db="EMBL/GenBank/DDBJ databases">
        <title>Isolation and whole genome analysis of endospore-forming bacteria from heroin.</title>
        <authorList>
            <person name="Kalinowski J."/>
            <person name="Ahrens B."/>
            <person name="Al-Dilaimi A."/>
            <person name="Winkler A."/>
            <person name="Wibberg D."/>
            <person name="Schleenbecker U."/>
            <person name="Ruckert C."/>
            <person name="Wolfel R."/>
            <person name="Grass G."/>
        </authorList>
    </citation>
    <scope>NUCLEOTIDE SEQUENCE [LARGE SCALE GENOMIC DNA]</scope>
    <source>
        <strain evidence="1 2">7523-2</strain>
    </source>
</reference>